<comment type="caution">
    <text evidence="4">The sequence shown here is derived from an EMBL/GenBank/DDBJ whole genome shotgun (WGS) entry which is preliminary data.</text>
</comment>
<evidence type="ECO:0000313" key="4">
    <source>
        <dbReference type="EMBL" id="KAK7856592.1"/>
    </source>
</evidence>
<evidence type="ECO:0000256" key="2">
    <source>
        <dbReference type="ARBA" id="ARBA00022857"/>
    </source>
</evidence>
<dbReference type="Gene3D" id="3.40.50.720">
    <property type="entry name" value="NAD(P)-binding Rossmann-like Domain"/>
    <property type="match status" value="2"/>
</dbReference>
<accession>A0AAW0LY32</accession>
<gene>
    <name evidence="4" type="primary">MNR1_4</name>
    <name evidence="4" type="ORF">CFP56_022660</name>
</gene>
<dbReference type="PRINTS" id="PR00081">
    <property type="entry name" value="GDHRDH"/>
</dbReference>
<dbReference type="SUPFAM" id="SSF51735">
    <property type="entry name" value="NAD(P)-binding Rossmann-fold domains"/>
    <property type="match status" value="1"/>
</dbReference>
<dbReference type="Pfam" id="PF00106">
    <property type="entry name" value="adh_short"/>
    <property type="match status" value="2"/>
</dbReference>
<comment type="similarity">
    <text evidence="1">Belongs to the short-chain dehydrogenases/reductases (SDR) family.</text>
</comment>
<dbReference type="InterPro" id="IPR036291">
    <property type="entry name" value="NAD(P)-bd_dom_sf"/>
</dbReference>
<dbReference type="GO" id="GO:0016491">
    <property type="term" value="F:oxidoreductase activity"/>
    <property type="evidence" value="ECO:0007669"/>
    <property type="project" value="UniProtKB-KW"/>
</dbReference>
<dbReference type="Proteomes" id="UP000237347">
    <property type="component" value="Unassembled WGS sequence"/>
</dbReference>
<keyword evidence="2" id="KW-0521">NADP</keyword>
<dbReference type="InterPro" id="IPR002347">
    <property type="entry name" value="SDR_fam"/>
</dbReference>
<keyword evidence="3" id="KW-0560">Oxidoreductase</keyword>
<dbReference type="EMBL" id="PKMF04000035">
    <property type="protein sequence ID" value="KAK7856592.1"/>
    <property type="molecule type" value="Genomic_DNA"/>
</dbReference>
<dbReference type="PANTHER" id="PTHR43490:SF73">
    <property type="entry name" value="OS07G0685800 PROTEIN"/>
    <property type="match status" value="1"/>
</dbReference>
<reference evidence="4 5" key="1">
    <citation type="journal article" date="2018" name="Sci. Data">
        <title>The draft genome sequence of cork oak.</title>
        <authorList>
            <person name="Ramos A.M."/>
            <person name="Usie A."/>
            <person name="Barbosa P."/>
            <person name="Barros P.M."/>
            <person name="Capote T."/>
            <person name="Chaves I."/>
            <person name="Simoes F."/>
            <person name="Abreu I."/>
            <person name="Carrasquinho I."/>
            <person name="Faro C."/>
            <person name="Guimaraes J.B."/>
            <person name="Mendonca D."/>
            <person name="Nobrega F."/>
            <person name="Rodrigues L."/>
            <person name="Saibo N.J.M."/>
            <person name="Varela M.C."/>
            <person name="Egas C."/>
            <person name="Matos J."/>
            <person name="Miguel C.M."/>
            <person name="Oliveira M.M."/>
            <person name="Ricardo C.P."/>
            <person name="Goncalves S."/>
        </authorList>
    </citation>
    <scope>NUCLEOTIDE SEQUENCE [LARGE SCALE GENOMIC DNA]</scope>
    <source>
        <strain evidence="5">cv. HL8</strain>
    </source>
</reference>
<evidence type="ECO:0000313" key="5">
    <source>
        <dbReference type="Proteomes" id="UP000237347"/>
    </source>
</evidence>
<proteinExistence type="inferred from homology"/>
<dbReference type="GO" id="GO:0016020">
    <property type="term" value="C:membrane"/>
    <property type="evidence" value="ECO:0007669"/>
    <property type="project" value="TreeGrafter"/>
</dbReference>
<protein>
    <submittedName>
        <fullName evidence="4">(+)-neomenthol dehydrogenase</fullName>
    </submittedName>
</protein>
<dbReference type="PANTHER" id="PTHR43490">
    <property type="entry name" value="(+)-NEOMENTHOL DEHYDROGENASE"/>
    <property type="match status" value="1"/>
</dbReference>
<keyword evidence="5" id="KW-1185">Reference proteome</keyword>
<evidence type="ECO:0000256" key="3">
    <source>
        <dbReference type="ARBA" id="ARBA00023002"/>
    </source>
</evidence>
<dbReference type="AlphaFoldDB" id="A0AAW0LY32"/>
<sequence length="237" mass="26389">MVISHPCDEKHFFPLACGKETWRVMPLERLKKPRKSLPSFSASIRYGICDAHLREANRAFKGVGVRADCEFEKIKVADGTCASVTGANKGIGLEICRQSASAGFVSRDEKGGVEAVENLKASGLSRVVFHQLDVKEQASIASCAKFIEAHFGELDILFINNERAKAVLENEKIDEVLEWFLRDFNEQKLEANGWPKTVSAYKASKAAVNAYTKLIAKRFPQHHINSIHPGRVKTEMT</sequence>
<organism evidence="4 5">
    <name type="scientific">Quercus suber</name>
    <name type="common">Cork oak</name>
    <dbReference type="NCBI Taxonomy" id="58331"/>
    <lineage>
        <taxon>Eukaryota</taxon>
        <taxon>Viridiplantae</taxon>
        <taxon>Streptophyta</taxon>
        <taxon>Embryophyta</taxon>
        <taxon>Tracheophyta</taxon>
        <taxon>Spermatophyta</taxon>
        <taxon>Magnoliopsida</taxon>
        <taxon>eudicotyledons</taxon>
        <taxon>Gunneridae</taxon>
        <taxon>Pentapetalae</taxon>
        <taxon>rosids</taxon>
        <taxon>fabids</taxon>
        <taxon>Fagales</taxon>
        <taxon>Fagaceae</taxon>
        <taxon>Quercus</taxon>
    </lineage>
</organism>
<name>A0AAW0LY32_QUESU</name>
<evidence type="ECO:0000256" key="1">
    <source>
        <dbReference type="ARBA" id="ARBA00006484"/>
    </source>
</evidence>